<dbReference type="NCBIfam" id="TIGR00215">
    <property type="entry name" value="lpxB"/>
    <property type="match status" value="1"/>
</dbReference>
<dbReference type="EMBL" id="JBHLXE010000090">
    <property type="protein sequence ID" value="MFC0180076.1"/>
    <property type="molecule type" value="Genomic_DNA"/>
</dbReference>
<protein>
    <recommendedName>
        <fullName evidence="4 11">Lipid-A-disaccharide synthase</fullName>
        <ecNumber evidence="3 11">2.4.1.182</ecNumber>
    </recommendedName>
</protein>
<dbReference type="Proteomes" id="UP001589758">
    <property type="component" value="Unassembled WGS sequence"/>
</dbReference>
<keyword evidence="6 11" id="KW-0441">Lipid A biosynthesis</keyword>
<comment type="caution">
    <text evidence="12">The sequence shown here is derived from an EMBL/GenBank/DDBJ whole genome shotgun (WGS) entry which is preliminary data.</text>
</comment>
<accession>A0ABV6CCQ1</accession>
<evidence type="ECO:0000313" key="12">
    <source>
        <dbReference type="EMBL" id="MFC0180076.1"/>
    </source>
</evidence>
<keyword evidence="7 11" id="KW-0328">Glycosyltransferase</keyword>
<evidence type="ECO:0000256" key="10">
    <source>
        <dbReference type="ARBA" id="ARBA00048975"/>
    </source>
</evidence>
<organism evidence="12 13">
    <name type="scientific">Thorsellia kenyensis</name>
    <dbReference type="NCBI Taxonomy" id="1549888"/>
    <lineage>
        <taxon>Bacteria</taxon>
        <taxon>Pseudomonadati</taxon>
        <taxon>Pseudomonadota</taxon>
        <taxon>Gammaproteobacteria</taxon>
        <taxon>Enterobacterales</taxon>
        <taxon>Thorselliaceae</taxon>
        <taxon>Thorsellia</taxon>
    </lineage>
</organism>
<keyword evidence="13" id="KW-1185">Reference proteome</keyword>
<dbReference type="GO" id="GO:0008915">
    <property type="term" value="F:lipid-A-disaccharide synthase activity"/>
    <property type="evidence" value="ECO:0007669"/>
    <property type="project" value="UniProtKB-EC"/>
</dbReference>
<name>A0ABV6CCQ1_9GAMM</name>
<comment type="catalytic activity">
    <reaction evidence="11">
        <text>2-N,3-O-bis[(3R)-3-hydroxytetradecanoyl]-alpha-D-glucosaminyl 1-phosphate + UDP-2-N,3-O-bis[(3R)-3-hydroxytetradecanoyl]-alpha-D-glucosamine = lipid A disaccharide (E. coli) + UDP + H(+)</text>
        <dbReference type="Rhea" id="RHEA:22668"/>
        <dbReference type="ChEBI" id="CHEBI:15378"/>
        <dbReference type="ChEBI" id="CHEBI:57957"/>
        <dbReference type="ChEBI" id="CHEBI:58223"/>
        <dbReference type="ChEBI" id="CHEBI:58466"/>
        <dbReference type="ChEBI" id="CHEBI:78847"/>
    </reaction>
</comment>
<proteinExistence type="inferred from homology"/>
<dbReference type="RefSeq" id="WP_385877189.1">
    <property type="nucleotide sequence ID" value="NZ_JBHLXE010000090.1"/>
</dbReference>
<dbReference type="EC" id="2.4.1.182" evidence="3 11"/>
<keyword evidence="9 11" id="KW-0443">Lipid metabolism</keyword>
<evidence type="ECO:0000256" key="6">
    <source>
        <dbReference type="ARBA" id="ARBA00022556"/>
    </source>
</evidence>
<evidence type="ECO:0000256" key="11">
    <source>
        <dbReference type="HAMAP-Rule" id="MF_00392"/>
    </source>
</evidence>
<gene>
    <name evidence="11 12" type="primary">lpxB</name>
    <name evidence="12" type="ORF">ACFFIT_08290</name>
</gene>
<evidence type="ECO:0000256" key="8">
    <source>
        <dbReference type="ARBA" id="ARBA00022679"/>
    </source>
</evidence>
<sequence length="396" mass="44015">MGETDLQLRQYSDEQITIGLVAGEVSGDILGAGLITELKMRYPNAKFVGVAGPRMKALGCEAWFEMDELAVMGVVEVLARLPRLLSIRKQLLKRFTALQPDVFIGIDAPDFNLTLEHRLKQTGIKTVHYVSPSVWAWRQKRIFKIAKATHLVLALLPFEKAFYDKHQVPCLFVGHTLADKLPLVADKIAARQALNLSIDGQYLAILPGSRTAEMSLLSPVFLASAIRLKSQFPNLQFIVPMVNATKKAIFAEFLKKYAPDINVHIFEGQSTEVLTAADATLLASGTATLECMLAKSPMVVGYKMRKLNYWIGKQLVKTKFISLPNLLADKPIVLELLQDECHVENIVKGLTPLLESQDNNFALKSIFTDLHKKIKCNADEKAAEAVISLINKKSDF</sequence>
<dbReference type="PANTHER" id="PTHR30372">
    <property type="entry name" value="LIPID-A-DISACCHARIDE SYNTHASE"/>
    <property type="match status" value="1"/>
</dbReference>
<dbReference type="InterPro" id="IPR003835">
    <property type="entry name" value="Glyco_trans_19"/>
</dbReference>
<evidence type="ECO:0000256" key="3">
    <source>
        <dbReference type="ARBA" id="ARBA00012687"/>
    </source>
</evidence>
<keyword evidence="5 11" id="KW-0444">Lipid biosynthesis</keyword>
<dbReference type="Pfam" id="PF02684">
    <property type="entry name" value="LpxB"/>
    <property type="match status" value="1"/>
</dbReference>
<evidence type="ECO:0000256" key="2">
    <source>
        <dbReference type="ARBA" id="ARBA00007868"/>
    </source>
</evidence>
<evidence type="ECO:0000313" key="13">
    <source>
        <dbReference type="Proteomes" id="UP001589758"/>
    </source>
</evidence>
<evidence type="ECO:0000256" key="9">
    <source>
        <dbReference type="ARBA" id="ARBA00023098"/>
    </source>
</evidence>
<comment type="similarity">
    <text evidence="2 11">Belongs to the LpxB family.</text>
</comment>
<evidence type="ECO:0000256" key="5">
    <source>
        <dbReference type="ARBA" id="ARBA00022516"/>
    </source>
</evidence>
<dbReference type="CDD" id="cd01635">
    <property type="entry name" value="Glycosyltransferase_GTB-type"/>
    <property type="match status" value="1"/>
</dbReference>
<dbReference type="PANTHER" id="PTHR30372:SF4">
    <property type="entry name" value="LIPID-A-DISACCHARIDE SYNTHASE, MITOCHONDRIAL-RELATED"/>
    <property type="match status" value="1"/>
</dbReference>
<dbReference type="SUPFAM" id="SSF53756">
    <property type="entry name" value="UDP-Glycosyltransferase/glycogen phosphorylase"/>
    <property type="match status" value="1"/>
</dbReference>
<evidence type="ECO:0000256" key="4">
    <source>
        <dbReference type="ARBA" id="ARBA00020902"/>
    </source>
</evidence>
<keyword evidence="8 11" id="KW-0808">Transferase</keyword>
<comment type="function">
    <text evidence="1 11">Condensation of UDP-2,3-diacylglucosamine and 2,3-diacylglucosamine-1-phosphate to form lipid A disaccharide, a precursor of lipid A, a phosphorylated glycolipid that anchors the lipopolysaccharide to the outer membrane of the cell.</text>
</comment>
<dbReference type="HAMAP" id="MF_00392">
    <property type="entry name" value="LpxB"/>
    <property type="match status" value="1"/>
</dbReference>
<evidence type="ECO:0000256" key="1">
    <source>
        <dbReference type="ARBA" id="ARBA00002056"/>
    </source>
</evidence>
<evidence type="ECO:0000256" key="7">
    <source>
        <dbReference type="ARBA" id="ARBA00022676"/>
    </source>
</evidence>
<reference evidence="12 13" key="1">
    <citation type="submission" date="2024-09" db="EMBL/GenBank/DDBJ databases">
        <authorList>
            <person name="Sun Q."/>
            <person name="Mori K."/>
        </authorList>
    </citation>
    <scope>NUCLEOTIDE SEQUENCE [LARGE SCALE GENOMIC DNA]</scope>
    <source>
        <strain evidence="12 13">CCM 8545</strain>
    </source>
</reference>
<comment type="catalytic activity">
    <reaction evidence="10 11">
        <text>a lipid X + a UDP-2-N,3-O-bis[(3R)-3-hydroxyacyl]-alpha-D-glucosamine = a lipid A disaccharide + UDP + H(+)</text>
        <dbReference type="Rhea" id="RHEA:67828"/>
        <dbReference type="ChEBI" id="CHEBI:15378"/>
        <dbReference type="ChEBI" id="CHEBI:58223"/>
        <dbReference type="ChEBI" id="CHEBI:137748"/>
        <dbReference type="ChEBI" id="CHEBI:176338"/>
        <dbReference type="ChEBI" id="CHEBI:176343"/>
        <dbReference type="EC" id="2.4.1.182"/>
    </reaction>
</comment>
<comment type="pathway">
    <text evidence="11">Glycolipid biosynthesis; lipid IV(A) biosynthesis; lipid IV(A) from (3R)-3-hydroxytetradecanoyl-[acyl-carrier-protein] and UDP-N-acetyl-alpha-D-glucosamine: step 5/6.</text>
</comment>